<evidence type="ECO:0000256" key="4">
    <source>
        <dbReference type="PROSITE-ProRule" id="PRU00176"/>
    </source>
</evidence>
<comment type="subcellular location">
    <subcellularLocation>
        <location evidence="1">Nucleus</location>
    </subcellularLocation>
</comment>
<dbReference type="Proteomes" id="UP000002358">
    <property type="component" value="Chromosome 2"/>
</dbReference>
<feature type="domain" description="RRM" evidence="7">
    <location>
        <begin position="555"/>
        <end position="632"/>
    </location>
</feature>
<accession>A0A7M7QSY6</accession>
<proteinExistence type="predicted"/>
<dbReference type="EnsemblMetazoa" id="XM_032597273">
    <property type="protein sequence ID" value="XP_032453164"/>
    <property type="gene ID" value="LOC100121425"/>
</dbReference>
<dbReference type="AlphaFoldDB" id="A0A7M7QSY6"/>
<organism evidence="8 9">
    <name type="scientific">Nasonia vitripennis</name>
    <name type="common">Parasitic wasp</name>
    <dbReference type="NCBI Taxonomy" id="7425"/>
    <lineage>
        <taxon>Eukaryota</taxon>
        <taxon>Metazoa</taxon>
        <taxon>Ecdysozoa</taxon>
        <taxon>Arthropoda</taxon>
        <taxon>Hexapoda</taxon>
        <taxon>Insecta</taxon>
        <taxon>Pterygota</taxon>
        <taxon>Neoptera</taxon>
        <taxon>Endopterygota</taxon>
        <taxon>Hymenoptera</taxon>
        <taxon>Apocrita</taxon>
        <taxon>Proctotrupomorpha</taxon>
        <taxon>Chalcidoidea</taxon>
        <taxon>Pteromalidae</taxon>
        <taxon>Pteromalinae</taxon>
        <taxon>Nasonia</taxon>
    </lineage>
</organism>
<evidence type="ECO:0000313" key="8">
    <source>
        <dbReference type="EnsemblMetazoa" id="XP_032453164"/>
    </source>
</evidence>
<feature type="compositionally biased region" description="Low complexity" evidence="6">
    <location>
        <begin position="272"/>
        <end position="296"/>
    </location>
</feature>
<feature type="compositionally biased region" description="Low complexity" evidence="6">
    <location>
        <begin position="69"/>
        <end position="98"/>
    </location>
</feature>
<evidence type="ECO:0000259" key="7">
    <source>
        <dbReference type="PROSITE" id="PS50102"/>
    </source>
</evidence>
<dbReference type="GO" id="GO:0003723">
    <property type="term" value="F:RNA binding"/>
    <property type="evidence" value="ECO:0007669"/>
    <property type="project" value="UniProtKB-UniRule"/>
</dbReference>
<sequence>QVHAQEQDRVRRERAPAEAQSVTCSADDTLSRRDSSGSSSARSRYTDRRLHDKGRALEFEGQRLRQEQQEAAAGAQQHQQHQQQQQQQQQQQHQAAAAAAAAQQAVELFHRRHWSRINQESSAYLEQIQLQQQQQEQLLRAGVEVGSGLAPGVGSQELERNVQRLTARSVQAAVLAAAAAAAAGRAVLEQQPGSAIAIQQQQQQQHLQQQLQQQQQQQQQLSLQQQQTRGGSFAAGVSFAATTIATTIAPPALKRARRDTSLDEGSSPPPASTACVSTSTTAASSSASPQQQQQAAVKLNAQGIASNGSAGPLVPVTSEHQQQQQQLVVMDAPLSQSMDSVNTVATSEDEVRTLFVSGLPMDAKPRELYLLFRAYEGYEGSLLKVTNKNGKTASPVGFVTFHTRSEAEAAKHDLQGVRFDPDMPQTIRLEFAKSNTKVSKPKQPAAAAATSHPALMHPLTGPLGSPFFPGGPELWHHPLAYSTAGELPGTLQHAALVHPALHPQVPQASMSLPHPTTLTSLHASLPHFLPSPALASPVGSSSSQPSIAVSNAPCSTLFVANLGQFVSEHELKEIFNSFPGFCRLRMHTKGGSPVAFVEYQDVRYAAQAMATLQGSLLVSSDRGAIRIEYAKSKMAEVGFTNLWMEGSKGEENGQP</sequence>
<keyword evidence="5" id="KW-0175">Coiled coil</keyword>
<feature type="compositionally biased region" description="Basic and acidic residues" evidence="6">
    <location>
        <begin position="44"/>
        <end position="68"/>
    </location>
</feature>
<evidence type="ECO:0000256" key="3">
    <source>
        <dbReference type="ARBA" id="ARBA00023242"/>
    </source>
</evidence>
<dbReference type="Gene3D" id="3.30.70.330">
    <property type="match status" value="2"/>
</dbReference>
<evidence type="ECO:0000313" key="9">
    <source>
        <dbReference type="Proteomes" id="UP000002358"/>
    </source>
</evidence>
<dbReference type="CDD" id="cd12684">
    <property type="entry name" value="RRM_cpo"/>
    <property type="match status" value="1"/>
</dbReference>
<dbReference type="InterPro" id="IPR000504">
    <property type="entry name" value="RRM_dom"/>
</dbReference>
<dbReference type="KEGG" id="nvi:100121425"/>
<evidence type="ECO:0000256" key="6">
    <source>
        <dbReference type="SAM" id="MobiDB-lite"/>
    </source>
</evidence>
<keyword evidence="2 4" id="KW-0694">RNA-binding</keyword>
<dbReference type="InParanoid" id="A0A7M7QSY6"/>
<evidence type="ECO:0000256" key="5">
    <source>
        <dbReference type="SAM" id="Coils"/>
    </source>
</evidence>
<dbReference type="SUPFAM" id="SSF54928">
    <property type="entry name" value="RNA-binding domain, RBD"/>
    <property type="match status" value="1"/>
</dbReference>
<keyword evidence="3" id="KW-0539">Nucleus</keyword>
<reference evidence="8" key="1">
    <citation type="submission" date="2021-01" db="UniProtKB">
        <authorList>
            <consortium name="EnsemblMetazoa"/>
        </authorList>
    </citation>
    <scope>IDENTIFICATION</scope>
</reference>
<dbReference type="GeneID" id="100121425"/>
<protein>
    <recommendedName>
        <fullName evidence="7">RRM domain-containing protein</fullName>
    </recommendedName>
</protein>
<evidence type="ECO:0000256" key="1">
    <source>
        <dbReference type="ARBA" id="ARBA00004123"/>
    </source>
</evidence>
<dbReference type="RefSeq" id="XP_032453164.1">
    <property type="nucleotide sequence ID" value="XM_032597273.1"/>
</dbReference>
<keyword evidence="9" id="KW-1185">Reference proteome</keyword>
<feature type="region of interest" description="Disordered" evidence="6">
    <location>
        <begin position="251"/>
        <end position="298"/>
    </location>
</feature>
<feature type="region of interest" description="Disordered" evidence="6">
    <location>
        <begin position="1"/>
        <end position="98"/>
    </location>
</feature>
<dbReference type="PANTHER" id="PTHR10501">
    <property type="entry name" value="U1 SMALL NUCLEAR RIBONUCLEOPROTEIN A/U2 SMALL NUCLEAR RIBONUCLEOPROTEIN B"/>
    <property type="match status" value="1"/>
</dbReference>
<dbReference type="OrthoDB" id="431169at2759"/>
<feature type="domain" description="RRM" evidence="7">
    <location>
        <begin position="352"/>
        <end position="434"/>
    </location>
</feature>
<dbReference type="FunFam" id="3.30.70.330:FF:000037">
    <property type="entry name" value="RNA-binding protein with multiple splicing 2"/>
    <property type="match status" value="1"/>
</dbReference>
<dbReference type="CDD" id="cd12245">
    <property type="entry name" value="RRM_scw1_like"/>
    <property type="match status" value="1"/>
</dbReference>
<dbReference type="Pfam" id="PF00076">
    <property type="entry name" value="RRM_1"/>
    <property type="match status" value="2"/>
</dbReference>
<dbReference type="PROSITE" id="PS50102">
    <property type="entry name" value="RRM"/>
    <property type="match status" value="2"/>
</dbReference>
<evidence type="ECO:0000256" key="2">
    <source>
        <dbReference type="ARBA" id="ARBA00022884"/>
    </source>
</evidence>
<dbReference type="GO" id="GO:0005634">
    <property type="term" value="C:nucleus"/>
    <property type="evidence" value="ECO:0007669"/>
    <property type="project" value="UniProtKB-SubCell"/>
</dbReference>
<name>A0A7M7QSY6_NASVI</name>
<feature type="coiled-coil region" evidence="5">
    <location>
        <begin position="197"/>
        <end position="227"/>
    </location>
</feature>
<dbReference type="SMART" id="SM00360">
    <property type="entry name" value="RRM"/>
    <property type="match status" value="2"/>
</dbReference>
<dbReference type="InterPro" id="IPR012677">
    <property type="entry name" value="Nucleotide-bd_a/b_plait_sf"/>
</dbReference>
<dbReference type="InterPro" id="IPR035979">
    <property type="entry name" value="RBD_domain_sf"/>
</dbReference>
<dbReference type="InterPro" id="IPR034788">
    <property type="entry name" value="Cpo_RRM"/>
</dbReference>
<feature type="compositionally biased region" description="Basic and acidic residues" evidence="6">
    <location>
        <begin position="1"/>
        <end position="16"/>
    </location>
</feature>